<organism evidence="2 3">
    <name type="scientific">Methylobacterium frigidaeris</name>
    <dbReference type="NCBI Taxonomy" id="2038277"/>
    <lineage>
        <taxon>Bacteria</taxon>
        <taxon>Pseudomonadati</taxon>
        <taxon>Pseudomonadota</taxon>
        <taxon>Alphaproteobacteria</taxon>
        <taxon>Hyphomicrobiales</taxon>
        <taxon>Methylobacteriaceae</taxon>
        <taxon>Methylobacterium</taxon>
    </lineage>
</organism>
<comment type="caution">
    <text evidence="2">The sequence shown here is derived from an EMBL/GenBank/DDBJ whole genome shotgun (WGS) entry which is preliminary data.</text>
</comment>
<dbReference type="InterPro" id="IPR020904">
    <property type="entry name" value="Sc_DH/Rdtase_CS"/>
</dbReference>
<dbReference type="Pfam" id="PF13561">
    <property type="entry name" value="adh_short_C2"/>
    <property type="match status" value="1"/>
</dbReference>
<comment type="similarity">
    <text evidence="1">Belongs to the short-chain dehydrogenases/reductases (SDR) family.</text>
</comment>
<sequence>MISADLHGRCVLVTGGASGIGLAAVTLFARCGASVVLNHLAEDERGPQAAARLSAEGLKVRALPGNVSVPGEAEAMVARGIDALGGLDVLINNAGTPATTTPIAFADLDAMTEEFWQTILSTNLIGPYRCARAAAATLRQRKGAIVNTASVAGLGQRGSSIAYSASKAGLVNLTRSLARALAPDVRVNAVAPGLVETPWTENWPAERKAESVSRTLLARMAKADDIAEAMLFLAAGAAYVTGQTLVVDGGML</sequence>
<dbReference type="GO" id="GO:0030497">
    <property type="term" value="P:fatty acid elongation"/>
    <property type="evidence" value="ECO:0007669"/>
    <property type="project" value="TreeGrafter"/>
</dbReference>
<dbReference type="Proteomes" id="UP001055286">
    <property type="component" value="Unassembled WGS sequence"/>
</dbReference>
<evidence type="ECO:0000313" key="3">
    <source>
        <dbReference type="Proteomes" id="UP001055286"/>
    </source>
</evidence>
<dbReference type="RefSeq" id="WP_099901611.1">
    <property type="nucleotide sequence ID" value="NZ_BPQJ01000001.1"/>
</dbReference>
<dbReference type="GO" id="GO:0016616">
    <property type="term" value="F:oxidoreductase activity, acting on the CH-OH group of donors, NAD or NADP as acceptor"/>
    <property type="evidence" value="ECO:0007669"/>
    <property type="project" value="TreeGrafter"/>
</dbReference>
<dbReference type="SUPFAM" id="SSF51735">
    <property type="entry name" value="NAD(P)-binding Rossmann-fold domains"/>
    <property type="match status" value="1"/>
</dbReference>
<evidence type="ECO:0000313" key="2">
    <source>
        <dbReference type="EMBL" id="GJD60058.1"/>
    </source>
</evidence>
<dbReference type="PRINTS" id="PR00080">
    <property type="entry name" value="SDRFAMILY"/>
</dbReference>
<gene>
    <name evidence="2" type="primary">fabG_3</name>
    <name evidence="2" type="ORF">MPEAHAMD_0191</name>
</gene>
<dbReference type="PROSITE" id="PS00061">
    <property type="entry name" value="ADH_SHORT"/>
    <property type="match status" value="1"/>
</dbReference>
<accession>A0AA37H6M2</accession>
<protein>
    <submittedName>
        <fullName evidence="2">3-oxoacyl-[acyl-carrier-protein] reductase FabG</fullName>
    </submittedName>
</protein>
<keyword evidence="3" id="KW-1185">Reference proteome</keyword>
<dbReference type="FunFam" id="3.40.50.720:FF:000084">
    <property type="entry name" value="Short-chain dehydrogenase reductase"/>
    <property type="match status" value="1"/>
</dbReference>
<dbReference type="AlphaFoldDB" id="A0AA37H6M2"/>
<dbReference type="PANTHER" id="PTHR42760:SF40">
    <property type="entry name" value="3-OXOACYL-[ACYL-CARRIER-PROTEIN] REDUCTASE, CHLOROPLASTIC"/>
    <property type="match status" value="1"/>
</dbReference>
<dbReference type="InterPro" id="IPR002347">
    <property type="entry name" value="SDR_fam"/>
</dbReference>
<dbReference type="PANTHER" id="PTHR42760">
    <property type="entry name" value="SHORT-CHAIN DEHYDROGENASES/REDUCTASES FAMILY MEMBER"/>
    <property type="match status" value="1"/>
</dbReference>
<reference evidence="2" key="2">
    <citation type="submission" date="2021-08" db="EMBL/GenBank/DDBJ databases">
        <authorList>
            <person name="Tani A."/>
            <person name="Ola A."/>
            <person name="Ogura Y."/>
            <person name="Katsura K."/>
            <person name="Hayashi T."/>
        </authorList>
    </citation>
    <scope>NUCLEOTIDE SEQUENCE</scope>
    <source>
        <strain evidence="2">JCM 32048</strain>
    </source>
</reference>
<dbReference type="PRINTS" id="PR00081">
    <property type="entry name" value="GDHRDH"/>
</dbReference>
<reference evidence="2" key="1">
    <citation type="journal article" date="2016" name="Front. Microbiol.">
        <title>Genome Sequence of the Piezophilic, Mesophilic Sulfate-Reducing Bacterium Desulfovibrio indicus J2T.</title>
        <authorList>
            <person name="Cao J."/>
            <person name="Maignien L."/>
            <person name="Shao Z."/>
            <person name="Alain K."/>
            <person name="Jebbar M."/>
        </authorList>
    </citation>
    <scope>NUCLEOTIDE SEQUENCE</scope>
    <source>
        <strain evidence="2">JCM 32048</strain>
    </source>
</reference>
<dbReference type="InterPro" id="IPR036291">
    <property type="entry name" value="NAD(P)-bd_dom_sf"/>
</dbReference>
<name>A0AA37H6M2_9HYPH</name>
<proteinExistence type="inferred from homology"/>
<dbReference type="Gene3D" id="3.40.50.720">
    <property type="entry name" value="NAD(P)-binding Rossmann-like Domain"/>
    <property type="match status" value="1"/>
</dbReference>
<dbReference type="EMBL" id="BPQJ01000001">
    <property type="protein sequence ID" value="GJD60058.1"/>
    <property type="molecule type" value="Genomic_DNA"/>
</dbReference>
<evidence type="ECO:0000256" key="1">
    <source>
        <dbReference type="ARBA" id="ARBA00006484"/>
    </source>
</evidence>